<dbReference type="FunFam" id="3.40.50.1010:FF:000021">
    <property type="entry name" value="DIS3-like exonuclease 1 isoform X1"/>
    <property type="match status" value="1"/>
</dbReference>
<keyword evidence="7" id="KW-0540">Nuclease</keyword>
<dbReference type="GO" id="GO:0000176">
    <property type="term" value="C:nuclear exosome (RNase complex)"/>
    <property type="evidence" value="ECO:0007669"/>
    <property type="project" value="TreeGrafter"/>
</dbReference>
<dbReference type="PROSITE" id="PS01175">
    <property type="entry name" value="RIBONUCLEASE_II"/>
    <property type="match status" value="1"/>
</dbReference>
<dbReference type="Pfam" id="PF13638">
    <property type="entry name" value="PIN_4"/>
    <property type="match status" value="1"/>
</dbReference>
<gene>
    <name evidence="17" type="ORF">B4U79_00023</name>
</gene>
<dbReference type="Gene3D" id="3.40.50.1010">
    <property type="entry name" value="5'-nuclease"/>
    <property type="match status" value="1"/>
</dbReference>
<dbReference type="InterPro" id="IPR033771">
    <property type="entry name" value="Rrp44_CSD1"/>
</dbReference>
<dbReference type="SUPFAM" id="SSF50249">
    <property type="entry name" value="Nucleic acid-binding proteins"/>
    <property type="match status" value="2"/>
</dbReference>
<evidence type="ECO:0000313" key="18">
    <source>
        <dbReference type="Proteomes" id="UP000285301"/>
    </source>
</evidence>
<reference evidence="17 18" key="1">
    <citation type="journal article" date="2018" name="Gigascience">
        <title>Genomes of trombidid mites reveal novel predicted allergens and laterally-transferred genes associated with secondary metabolism.</title>
        <authorList>
            <person name="Dong X."/>
            <person name="Chaisiri K."/>
            <person name="Xia D."/>
            <person name="Armstrong S.D."/>
            <person name="Fang Y."/>
            <person name="Donnelly M.J."/>
            <person name="Kadowaki T."/>
            <person name="McGarry J.W."/>
            <person name="Darby A.C."/>
            <person name="Makepeace B.L."/>
        </authorList>
    </citation>
    <scope>NUCLEOTIDE SEQUENCE [LARGE SCALE GENOMIC DNA]</scope>
    <source>
        <strain evidence="17">UoL-WK</strain>
    </source>
</reference>
<evidence type="ECO:0000256" key="4">
    <source>
        <dbReference type="ARBA" id="ARBA00005785"/>
    </source>
</evidence>
<sequence>MQTSKTYHRRTKKGSIIKVVRERYLRDDIHCGKESCEICVKVDEKYLPKKCCVYLQDESRVNLSKLCPQSHYVLPDLDVLLYQFDVLEDDAFGNNVIILKTVLNEVRDRNISVYAKLKEIENHRHFYVLVNEFHRDLFFERETDEKPNDYIDRLIRISIEWYRKHFQSPKVVLLTSTEQKKKQAKDAGLLCFTFAEYVESLKSSNAIIDKVAQIENAEINSQEAKFLYDEHLSLNVIQAGIKTGKYYQSKLMMNRFNNFEGYVHLILNNEDVRVLIKGRSNLNRAVHDDIVAVELLPESEWSVESDIIVDEEEVENEEVDEIVQVEKKVDVHAAKDEVSKKPTAKVVAIIKRNWRQYCGVLKLKSDKLMKSMIMTSHLFIPAEKRIPFIKIETRQYDVLKGQRIIVAIDSWPRDSKYPKGHYVRALGEIGDKDTENELLLIENDIPHLKFTTAVLNCLPSNPDTWRIPEEEYSKRLDLRDRCICSVDPPGCTDIDDALHCKEIGNGLFEVGVHIADVSYFVKPNTALDKEAASRGTTVYLVDNRIDMIPTVLSSNLCSLIEKKERLTFSVIWIMDAKTAEIKETKFAKSIIKSRAALTYAEAQLRIDSPNLNDDLTVNLRRLNSIAAKLKQKRLQNGALVLANFGELRFVEVESETHDNVMEIESKKLRDTNSMVEEFMLLANISVAEKIYNHFPEFAVLRRHPKPSASNLDELVKAAKAKGFEVSVSNGKELSESLDKAVDPQNAFYNLMLRMITVRCMRKAEYFCTGTLPKNEESLYHFGLAAPIYTHFTSPIRRYADLLVHRQLSHAIEASTIDPSLLSKDKLKKVCDNINTRHNNAQNANRASVELHTLLYIKKSGKALREDGYILYIFKNGIQIFIPRLAYCANYLFQNIKEWDFDDVNSTLFHSKTNCLLKRFDPVTVSLEIVDKSNEYNRGKEKIEVKIINPCIDFESDEQEIKRIKK</sequence>
<feature type="domain" description="RNB" evidence="16">
    <location>
        <begin position="475"/>
        <end position="813"/>
    </location>
</feature>
<dbReference type="GO" id="GO:0003723">
    <property type="term" value="F:RNA binding"/>
    <property type="evidence" value="ECO:0007669"/>
    <property type="project" value="UniProtKB-KW"/>
</dbReference>
<keyword evidence="11" id="KW-0460">Magnesium</keyword>
<dbReference type="GO" id="GO:0006364">
    <property type="term" value="P:rRNA processing"/>
    <property type="evidence" value="ECO:0007669"/>
    <property type="project" value="UniProtKB-KW"/>
</dbReference>
<keyword evidence="6" id="KW-0698">rRNA processing</keyword>
<dbReference type="InterPro" id="IPR022966">
    <property type="entry name" value="RNase_II/R_CS"/>
</dbReference>
<dbReference type="GO" id="GO:0004519">
    <property type="term" value="F:endonuclease activity"/>
    <property type="evidence" value="ECO:0007669"/>
    <property type="project" value="TreeGrafter"/>
</dbReference>
<feature type="domain" description="PIN" evidence="15">
    <location>
        <begin position="71"/>
        <end position="182"/>
    </location>
</feature>
<evidence type="ECO:0000256" key="6">
    <source>
        <dbReference type="ARBA" id="ARBA00022552"/>
    </source>
</evidence>
<evidence type="ECO:0000313" key="17">
    <source>
        <dbReference type="EMBL" id="RWS03051.1"/>
    </source>
</evidence>
<dbReference type="InterPro" id="IPR041505">
    <property type="entry name" value="Dis3_CSD2"/>
</dbReference>
<proteinExistence type="inferred from homology"/>
<comment type="subcellular location">
    <subcellularLocation>
        <location evidence="3">Cytoplasm</location>
    </subcellularLocation>
    <subcellularLocation>
        <location evidence="2">Nucleus</location>
    </subcellularLocation>
</comment>
<dbReference type="Pfam" id="PF17216">
    <property type="entry name" value="Rrp44_CSD1"/>
    <property type="match status" value="1"/>
</dbReference>
<dbReference type="Gene3D" id="2.40.50.690">
    <property type="match status" value="1"/>
</dbReference>
<organism evidence="17 18">
    <name type="scientific">Dinothrombium tinctorium</name>
    <dbReference type="NCBI Taxonomy" id="1965070"/>
    <lineage>
        <taxon>Eukaryota</taxon>
        <taxon>Metazoa</taxon>
        <taxon>Ecdysozoa</taxon>
        <taxon>Arthropoda</taxon>
        <taxon>Chelicerata</taxon>
        <taxon>Arachnida</taxon>
        <taxon>Acari</taxon>
        <taxon>Acariformes</taxon>
        <taxon>Trombidiformes</taxon>
        <taxon>Prostigmata</taxon>
        <taxon>Anystina</taxon>
        <taxon>Parasitengona</taxon>
        <taxon>Trombidioidea</taxon>
        <taxon>Trombidiidae</taxon>
        <taxon>Dinothrombium</taxon>
    </lineage>
</organism>
<evidence type="ECO:0000256" key="10">
    <source>
        <dbReference type="ARBA" id="ARBA00022839"/>
    </source>
</evidence>
<dbReference type="PANTHER" id="PTHR23355:SF35">
    <property type="entry name" value="EXOSOME COMPLEX EXONUCLEASE RRP44"/>
    <property type="match status" value="1"/>
</dbReference>
<evidence type="ECO:0000256" key="14">
    <source>
        <dbReference type="RuleBase" id="RU003901"/>
    </source>
</evidence>
<keyword evidence="10" id="KW-0269">Exonuclease</keyword>
<dbReference type="Gene3D" id="2.40.50.700">
    <property type="match status" value="1"/>
</dbReference>
<dbReference type="GO" id="GO:0000177">
    <property type="term" value="C:cytoplasmic exosome (RNase complex)"/>
    <property type="evidence" value="ECO:0007669"/>
    <property type="project" value="TreeGrafter"/>
</dbReference>
<evidence type="ECO:0000259" key="16">
    <source>
        <dbReference type="SMART" id="SM00955"/>
    </source>
</evidence>
<dbReference type="Pfam" id="PF17849">
    <property type="entry name" value="OB_Dis3"/>
    <property type="match status" value="1"/>
</dbReference>
<dbReference type="OrthoDB" id="372421at2759"/>
<dbReference type="InterPro" id="IPR001900">
    <property type="entry name" value="RNase_II/R"/>
</dbReference>
<evidence type="ECO:0000256" key="13">
    <source>
        <dbReference type="ARBA" id="ARBA00023242"/>
    </source>
</evidence>
<dbReference type="CDD" id="cd09862">
    <property type="entry name" value="PIN_Rrp44-like"/>
    <property type="match status" value="1"/>
</dbReference>
<dbReference type="AlphaFoldDB" id="A0A443QJ72"/>
<dbReference type="Pfam" id="PF00773">
    <property type="entry name" value="RNB"/>
    <property type="match status" value="1"/>
</dbReference>
<evidence type="ECO:0000256" key="8">
    <source>
        <dbReference type="ARBA" id="ARBA00022801"/>
    </source>
</evidence>
<dbReference type="SMART" id="SM00670">
    <property type="entry name" value="PINc"/>
    <property type="match status" value="1"/>
</dbReference>
<evidence type="ECO:0000259" key="15">
    <source>
        <dbReference type="SMART" id="SM00670"/>
    </source>
</evidence>
<keyword evidence="8" id="KW-0378">Hydrolase</keyword>
<dbReference type="PANTHER" id="PTHR23355">
    <property type="entry name" value="RIBONUCLEASE"/>
    <property type="match status" value="1"/>
</dbReference>
<dbReference type="InterPro" id="IPR002716">
    <property type="entry name" value="PIN_dom"/>
</dbReference>
<dbReference type="GO" id="GO:0016075">
    <property type="term" value="P:rRNA catabolic process"/>
    <property type="evidence" value="ECO:0007669"/>
    <property type="project" value="TreeGrafter"/>
</dbReference>
<keyword evidence="18" id="KW-1185">Reference proteome</keyword>
<dbReference type="GO" id="GO:0000175">
    <property type="term" value="F:3'-5'-RNA exonuclease activity"/>
    <property type="evidence" value="ECO:0007669"/>
    <property type="project" value="UniProtKB-ARBA"/>
</dbReference>
<dbReference type="InterPro" id="IPR012340">
    <property type="entry name" value="NA-bd_OB-fold"/>
</dbReference>
<dbReference type="GO" id="GO:0071031">
    <property type="term" value="P:nuclear mRNA surveillance of mRNA 3'-end processing"/>
    <property type="evidence" value="ECO:0007669"/>
    <property type="project" value="TreeGrafter"/>
</dbReference>
<dbReference type="STRING" id="1965070.A0A443QJ72"/>
<evidence type="ECO:0000256" key="3">
    <source>
        <dbReference type="ARBA" id="ARBA00004496"/>
    </source>
</evidence>
<evidence type="ECO:0000256" key="7">
    <source>
        <dbReference type="ARBA" id="ARBA00022722"/>
    </source>
</evidence>
<comment type="caution">
    <text evidence="17">The sequence shown here is derived from an EMBL/GenBank/DDBJ whole genome shotgun (WGS) entry which is preliminary data.</text>
</comment>
<comment type="cofactor">
    <cofactor evidence="1">
        <name>Mg(2+)</name>
        <dbReference type="ChEBI" id="CHEBI:18420"/>
    </cofactor>
</comment>
<evidence type="ECO:0000256" key="12">
    <source>
        <dbReference type="ARBA" id="ARBA00022884"/>
    </source>
</evidence>
<evidence type="ECO:0000256" key="11">
    <source>
        <dbReference type="ARBA" id="ARBA00022842"/>
    </source>
</evidence>
<dbReference type="GO" id="GO:0019899">
    <property type="term" value="F:enzyme binding"/>
    <property type="evidence" value="ECO:0007669"/>
    <property type="project" value="UniProtKB-ARBA"/>
</dbReference>
<comment type="similarity">
    <text evidence="4 14">Belongs to the RNR ribonuclease family.</text>
</comment>
<evidence type="ECO:0000256" key="2">
    <source>
        <dbReference type="ARBA" id="ARBA00004123"/>
    </source>
</evidence>
<dbReference type="EMBL" id="NCKU01006912">
    <property type="protein sequence ID" value="RWS03051.1"/>
    <property type="molecule type" value="Genomic_DNA"/>
</dbReference>
<evidence type="ECO:0000256" key="5">
    <source>
        <dbReference type="ARBA" id="ARBA00022490"/>
    </source>
</evidence>
<accession>A0A443QJ72</accession>
<evidence type="ECO:0000256" key="9">
    <source>
        <dbReference type="ARBA" id="ARBA00022835"/>
    </source>
</evidence>
<keyword evidence="12" id="KW-0694">RNA-binding</keyword>
<keyword evidence="9" id="KW-0271">Exosome</keyword>
<keyword evidence="13" id="KW-0539">Nucleus</keyword>
<dbReference type="SMART" id="SM00955">
    <property type="entry name" value="RNB"/>
    <property type="match status" value="1"/>
</dbReference>
<dbReference type="Proteomes" id="UP000285301">
    <property type="component" value="Unassembled WGS sequence"/>
</dbReference>
<evidence type="ECO:0000256" key="1">
    <source>
        <dbReference type="ARBA" id="ARBA00001946"/>
    </source>
</evidence>
<dbReference type="InterPro" id="IPR050180">
    <property type="entry name" value="RNR_Ribonuclease"/>
</dbReference>
<keyword evidence="5" id="KW-0963">Cytoplasm</keyword>
<protein>
    <recommendedName>
        <fullName evidence="19">Exosome complex exonuclease RRP44-like protein</fullName>
    </recommendedName>
</protein>
<name>A0A443QJ72_9ACAR</name>
<evidence type="ECO:0008006" key="19">
    <source>
        <dbReference type="Google" id="ProtNLM"/>
    </source>
</evidence>
<dbReference type="FunFam" id="2.40.50.700:FF:000004">
    <property type="entry name" value="Exosome complex exonuclease RRP44 homolog A"/>
    <property type="match status" value="1"/>
</dbReference>